<evidence type="ECO:0000256" key="1">
    <source>
        <dbReference type="ARBA" id="ARBA00000966"/>
    </source>
</evidence>
<gene>
    <name evidence="12" type="primary">GH45-11</name>
</gene>
<evidence type="ECO:0000256" key="4">
    <source>
        <dbReference type="ARBA" id="ARBA00022801"/>
    </source>
</evidence>
<dbReference type="Pfam" id="PF02015">
    <property type="entry name" value="Glyco_hydro_45"/>
    <property type="match status" value="1"/>
</dbReference>
<evidence type="ECO:0000259" key="11">
    <source>
        <dbReference type="PROSITE" id="PS01140"/>
    </source>
</evidence>
<dbReference type="PROSITE" id="PS01140">
    <property type="entry name" value="GLYCOSYL_HYDROL_F45"/>
    <property type="match status" value="1"/>
</dbReference>
<evidence type="ECO:0000256" key="2">
    <source>
        <dbReference type="ARBA" id="ARBA00007793"/>
    </source>
</evidence>
<evidence type="ECO:0000256" key="10">
    <source>
        <dbReference type="SAM" id="SignalP"/>
    </source>
</evidence>
<feature type="active site" description="Nucleophile" evidence="9">
    <location>
        <position position="43"/>
    </location>
</feature>
<protein>
    <recommendedName>
        <fullName evidence="3 9">Cellulase</fullName>
        <ecNumber evidence="3 9">3.2.1.4</ecNumber>
    </recommendedName>
</protein>
<keyword evidence="10" id="KW-0732">Signal</keyword>
<dbReference type="SUPFAM" id="SSF50685">
    <property type="entry name" value="Barwin-like endoglucanases"/>
    <property type="match status" value="1"/>
</dbReference>
<dbReference type="GO" id="GO:0008810">
    <property type="term" value="F:cellulase activity"/>
    <property type="evidence" value="ECO:0007669"/>
    <property type="project" value="UniProtKB-EC"/>
</dbReference>
<reference evidence="12" key="1">
    <citation type="journal article" date="2019" name="BMC Evol. Biol.">
        <title>Functional diversification of horizontally acquired glycoside hydrolase family 45 (GH45) proteins in Phytophaga beetles.</title>
        <authorList>
            <person name="Busch A."/>
            <person name="Danchin E.G.J."/>
            <person name="Pauchet Y."/>
        </authorList>
    </citation>
    <scope>NUCLEOTIDE SEQUENCE</scope>
</reference>
<dbReference type="OrthoDB" id="10035502at2759"/>
<dbReference type="InterPro" id="IPR052288">
    <property type="entry name" value="GH45_Enzymes"/>
</dbReference>
<feature type="signal peptide" evidence="10">
    <location>
        <begin position="1"/>
        <end position="19"/>
    </location>
</feature>
<evidence type="ECO:0000256" key="5">
    <source>
        <dbReference type="ARBA" id="ARBA00023001"/>
    </source>
</evidence>
<evidence type="ECO:0000256" key="7">
    <source>
        <dbReference type="ARBA" id="ARBA00023295"/>
    </source>
</evidence>
<dbReference type="PANTHER" id="PTHR39730:SF1">
    <property type="entry name" value="ENDOGLUCANASE 1"/>
    <property type="match status" value="1"/>
</dbReference>
<keyword evidence="4 12" id="KW-0378">Hydrolase</keyword>
<evidence type="ECO:0000256" key="9">
    <source>
        <dbReference type="PROSITE-ProRule" id="PRU10069"/>
    </source>
</evidence>
<dbReference type="GO" id="GO:0030245">
    <property type="term" value="P:cellulose catabolic process"/>
    <property type="evidence" value="ECO:0007669"/>
    <property type="project" value="UniProtKB-KW"/>
</dbReference>
<comment type="similarity">
    <text evidence="2">Belongs to the glycosyl hydrolase 45 (cellulase K) family.</text>
</comment>
<evidence type="ECO:0000256" key="6">
    <source>
        <dbReference type="ARBA" id="ARBA00023277"/>
    </source>
</evidence>
<dbReference type="PANTHER" id="PTHR39730">
    <property type="entry name" value="ENDOGLUCANASE 1"/>
    <property type="match status" value="1"/>
</dbReference>
<evidence type="ECO:0000256" key="3">
    <source>
        <dbReference type="ARBA" id="ARBA00012601"/>
    </source>
</evidence>
<evidence type="ECO:0000256" key="8">
    <source>
        <dbReference type="ARBA" id="ARBA00023326"/>
    </source>
</evidence>
<dbReference type="InterPro" id="IPR000334">
    <property type="entry name" value="Glyco_hydro_45"/>
</dbReference>
<organism evidence="12">
    <name type="scientific">Leptinotarsa decemlineata</name>
    <name type="common">Colorado potato beetle</name>
    <name type="synonym">Doryphora decemlineata</name>
    <dbReference type="NCBI Taxonomy" id="7539"/>
    <lineage>
        <taxon>Eukaryota</taxon>
        <taxon>Metazoa</taxon>
        <taxon>Ecdysozoa</taxon>
        <taxon>Arthropoda</taxon>
        <taxon>Hexapoda</taxon>
        <taxon>Insecta</taxon>
        <taxon>Pterygota</taxon>
        <taxon>Neoptera</taxon>
        <taxon>Endopterygota</taxon>
        <taxon>Coleoptera</taxon>
        <taxon>Polyphaga</taxon>
        <taxon>Cucujiformia</taxon>
        <taxon>Chrysomeloidea</taxon>
        <taxon>Chrysomelidae</taxon>
        <taxon>Chrysomelinae</taxon>
        <taxon>Doryphorini</taxon>
        <taxon>Leptinotarsa</taxon>
    </lineage>
</organism>
<sequence length="242" mass="26715">MKTIPTILTTLVVLAVCNGEEHHHIKIIEGGIHGPATTTRYWDCCKPTCSWPGNIEYKKPVKACRADGVTAQDPENQSGCIGGQSYVCTDQSMYAINDTLAYGFVAAGFSESTTLENMCCACVMFTFKDQGLENKKMVVQMTNTGKVGPEEHDMFDIAMPGSGVGYYTEGCTTQWNSDVSNWGDQYGGVRDEAGCYKLPKELLEGCLFRFHWMKGASNPDVYFQQVECPKELTDRTGCFPLN</sequence>
<dbReference type="Gene3D" id="2.40.40.10">
    <property type="entry name" value="RlpA-like domain"/>
    <property type="match status" value="1"/>
</dbReference>
<dbReference type="EMBL" id="MH892461">
    <property type="protein sequence ID" value="QCF40866.1"/>
    <property type="molecule type" value="mRNA"/>
</dbReference>
<evidence type="ECO:0000313" key="12">
    <source>
        <dbReference type="EMBL" id="QCF40866.1"/>
    </source>
</evidence>
<feature type="chain" id="PRO_5020028984" description="Cellulase" evidence="10">
    <location>
        <begin position="20"/>
        <end position="242"/>
    </location>
</feature>
<feature type="domain" description="Glycosyl hydrolases family 45 active site" evidence="11">
    <location>
        <begin position="38"/>
        <end position="49"/>
    </location>
</feature>
<dbReference type="AlphaFoldDB" id="A0A4D6Q3S7"/>
<proteinExistence type="evidence at transcript level"/>
<keyword evidence="8" id="KW-0624">Polysaccharide degradation</keyword>
<name>A0A4D6Q3S7_LEPDE</name>
<keyword evidence="5" id="KW-0136">Cellulose degradation</keyword>
<comment type="catalytic activity">
    <reaction evidence="1 9">
        <text>Endohydrolysis of (1-&gt;4)-beta-D-glucosidic linkages in cellulose, lichenin and cereal beta-D-glucans.</text>
        <dbReference type="EC" id="3.2.1.4"/>
    </reaction>
</comment>
<keyword evidence="7" id="KW-0326">Glycosidase</keyword>
<dbReference type="InterPro" id="IPR036908">
    <property type="entry name" value="RlpA-like_sf"/>
</dbReference>
<keyword evidence="6" id="KW-0119">Carbohydrate metabolism</keyword>
<dbReference type="EC" id="3.2.1.4" evidence="3 9"/>
<accession>A0A4D6Q3S7</accession>